<dbReference type="Pfam" id="PF03160">
    <property type="entry name" value="Calx-beta"/>
    <property type="match status" value="4"/>
</dbReference>
<feature type="domain" description="Calx-beta" evidence="4">
    <location>
        <begin position="520"/>
        <end position="603"/>
    </location>
</feature>
<dbReference type="InterPro" id="IPR001343">
    <property type="entry name" value="Hemolysn_Ca-bd"/>
</dbReference>
<protein>
    <recommendedName>
        <fullName evidence="4">Calx-beta domain-containing protein</fullName>
    </recommendedName>
</protein>
<name>A0A839HEW7_9GAMM</name>
<gene>
    <name evidence="5" type="ORF">HUK38_06780</name>
</gene>
<proteinExistence type="predicted"/>
<dbReference type="PRINTS" id="PR00313">
    <property type="entry name" value="CABNDNGRPT"/>
</dbReference>
<evidence type="ECO:0000256" key="2">
    <source>
        <dbReference type="ARBA" id="ARBA00022737"/>
    </source>
</evidence>
<dbReference type="InterPro" id="IPR011049">
    <property type="entry name" value="Serralysin-like_metalloprot_C"/>
</dbReference>
<dbReference type="Proteomes" id="UP000548632">
    <property type="component" value="Unassembled WGS sequence"/>
</dbReference>
<reference evidence="5 6" key="1">
    <citation type="journal article" date="2020" name="Arch. Microbiol.">
        <title>The genome sequence of the giant phototrophic gammaproteobacterium Thiospirillum jenense gives insight into its physiological properties and phylogenetic relationships.</title>
        <authorList>
            <person name="Imhoff J.F."/>
            <person name="Meyer T.E."/>
            <person name="Kyndt J.A."/>
        </authorList>
    </citation>
    <scope>NUCLEOTIDE SEQUENCE [LARGE SCALE GENOMIC DNA]</scope>
    <source>
        <strain evidence="5 6">DSM 216</strain>
    </source>
</reference>
<evidence type="ECO:0000256" key="1">
    <source>
        <dbReference type="ARBA" id="ARBA00022729"/>
    </source>
</evidence>
<feature type="domain" description="Calx-beta" evidence="4">
    <location>
        <begin position="193"/>
        <end position="250"/>
    </location>
</feature>
<keyword evidence="2" id="KW-0677">Repeat</keyword>
<evidence type="ECO:0000259" key="4">
    <source>
        <dbReference type="Pfam" id="PF03160"/>
    </source>
</evidence>
<evidence type="ECO:0000256" key="3">
    <source>
        <dbReference type="ARBA" id="ARBA00022837"/>
    </source>
</evidence>
<evidence type="ECO:0000313" key="5">
    <source>
        <dbReference type="EMBL" id="MBB1125936.1"/>
    </source>
</evidence>
<dbReference type="Gene3D" id="2.150.10.10">
    <property type="entry name" value="Serralysin-like metalloprotease, C-terminal"/>
    <property type="match status" value="1"/>
</dbReference>
<dbReference type="SUPFAM" id="SSF141072">
    <property type="entry name" value="CalX-like"/>
    <property type="match status" value="4"/>
</dbReference>
<dbReference type="PROSITE" id="PS00330">
    <property type="entry name" value="HEMOLYSIN_CALCIUM"/>
    <property type="match status" value="2"/>
</dbReference>
<dbReference type="InterPro" id="IPR003644">
    <property type="entry name" value="Calx_beta"/>
</dbReference>
<dbReference type="GO" id="GO:0005509">
    <property type="term" value="F:calcium ion binding"/>
    <property type="evidence" value="ECO:0007669"/>
    <property type="project" value="InterPro"/>
</dbReference>
<keyword evidence="3" id="KW-0106">Calcium</keyword>
<dbReference type="RefSeq" id="WP_182583562.1">
    <property type="nucleotide sequence ID" value="NZ_JABVCQ010000011.1"/>
</dbReference>
<keyword evidence="6" id="KW-1185">Reference proteome</keyword>
<organism evidence="5 6">
    <name type="scientific">Thiospirillum jenense</name>
    <dbReference type="NCBI Taxonomy" id="1653858"/>
    <lineage>
        <taxon>Bacteria</taxon>
        <taxon>Pseudomonadati</taxon>
        <taxon>Pseudomonadota</taxon>
        <taxon>Gammaproteobacteria</taxon>
        <taxon>Chromatiales</taxon>
        <taxon>Chromatiaceae</taxon>
        <taxon>Thiospirillum</taxon>
    </lineage>
</organism>
<dbReference type="Gene3D" id="2.60.40.2030">
    <property type="match status" value="4"/>
</dbReference>
<accession>A0A839HEW7</accession>
<dbReference type="InterPro" id="IPR038081">
    <property type="entry name" value="CalX-like_sf"/>
</dbReference>
<dbReference type="EMBL" id="JABVCQ010000011">
    <property type="protein sequence ID" value="MBB1125936.1"/>
    <property type="molecule type" value="Genomic_DNA"/>
</dbReference>
<feature type="domain" description="Calx-beta" evidence="4">
    <location>
        <begin position="378"/>
        <end position="484"/>
    </location>
</feature>
<evidence type="ECO:0000313" key="6">
    <source>
        <dbReference type="Proteomes" id="UP000548632"/>
    </source>
</evidence>
<dbReference type="Pfam" id="PF00353">
    <property type="entry name" value="HemolysinCabind"/>
    <property type="match status" value="1"/>
</dbReference>
<dbReference type="GO" id="GO:0016020">
    <property type="term" value="C:membrane"/>
    <property type="evidence" value="ECO:0007669"/>
    <property type="project" value="InterPro"/>
</dbReference>
<dbReference type="InterPro" id="IPR018511">
    <property type="entry name" value="Hemolysin-typ_Ca-bd_CS"/>
</dbReference>
<sequence length="1420" mass="139002">MASVFLEPGDNFTLASGAKVYGSTGSEKVIVNTGVTGVVLDQNVERVDLAGDFSTFTYQQAGNQLKVFSGTTLVATIPLQGDADGTQIVTTAGSVVAKLSGGVMTLGGTDVPSAAAGVVAPATVDAGVTTGATLPPTLPTFSIAGPGSVIEGGSAEYTVSLSAPQGSATTVNFATALGGGASSTDLGTVTVTGTGVTTAGSTLTFAAGATSAKITVPVPFDGLTETGETVALTLSNPSTGMVLGTSSVTTALQDPGPTTYTMVSDATAGTSTQEGKTLTFTITPASTVPTDTTMTLNLTGTTLGAITKQADAADFSPSSATVTFKAGDTGPKVTTVTVVADGSTEGTEAYQAQLLDTSYAALATTTGTITDALPSLVLTQDKSAVDEGGSVVYTVTSDMTAPTGGISVPYTLAGTATTGTDYTGGTATGGTITIAAGSKTGSLILNTVADNATESLETMKVTLGSPSFGTVVSPGYVETTINDTSKALGAAEIALTGAATVDEGGDLVYTVTRGSAVATGSTLTIPYALTGEATNGTDYTGSAATGNLVMAAGASSASLTLKVTADSLTEATAENIIMTLGTLPAGTTVAAGRPSTITTAVNDTSKTVLGDTGTLTTLATDSVLNKTIVNGVLDTVAPATNRTWHVSDTISGTAAASDALNAIVLGNTANATTDSYAGLTTTLIENFNFRYIDNNDSATATGATIDASGLSGAAKLAVSGSTINGTTNSDTFTITNAVATAAAEVSNNSSLLNVKFDNAGTASTADSMKLVTSGGSTGTVTLDDVVNNGFVTVNVTTETAASTLKGLDAGSTFTTLNVSGNQGLTITNALPTTVTIINAGANSGAVKLTTNSSTLTATGGTGTADVLTLNTIPTGTISGFETVVAGAANSTLSLATVTGATKLGVATGLTSAAFTNAAATTNTIHLSGSYQPNGAALTTSTSLTTGTLAYTPVSATTVATDTLTIAVDNGGTANTGTYTAGNIAANQIESLTLTTADWTNVTTGTITQTVASTVAGSFTASGAANLTLGTVNITGGLDTTTDTYNFGGVAGTLNTTIGDTGNASVTGAAGADTLTTTSMGDTATVFTQTFNLGTGDDNITFVSGTTAGVNEVVLTGAGVDKLILNGEAGNDKFSYTAIAAANTDLVTIAGGLGTDTLYISSAAANGPTATVSGVEAITFADTTADVTTILTWAAGATDIVTITDVSTKVQTLNITTVAGSGVLNTSNWSWLGWAAADKFSVTGDTGNDVLTGTIGLDTIIGGSGNDTIVGGDAVDVITGGEGADTINLTESAAAADVVVFATGDTGITVATADAITGFATTSDQLKTGVAGVATGTAATTENYTEAVAVVADFAAALAAANIALAATNVAETTATIGYDFQWDATNGYLFIDRDSSGTADEVVVLVGITDAGIAAGDMIA</sequence>
<dbReference type="SUPFAM" id="SSF51120">
    <property type="entry name" value="beta-Roll"/>
    <property type="match status" value="1"/>
</dbReference>
<keyword evidence="1" id="KW-0732">Signal</keyword>
<comment type="caution">
    <text evidence="5">The sequence shown here is derived from an EMBL/GenBank/DDBJ whole genome shotgun (WGS) entry which is preliminary data.</text>
</comment>
<dbReference type="GO" id="GO:0007154">
    <property type="term" value="P:cell communication"/>
    <property type="evidence" value="ECO:0007669"/>
    <property type="project" value="InterPro"/>
</dbReference>
<feature type="domain" description="Calx-beta" evidence="4">
    <location>
        <begin position="312"/>
        <end position="356"/>
    </location>
</feature>